<dbReference type="InterPro" id="IPR016167">
    <property type="entry name" value="FAD-bd_PCMH_sub1"/>
</dbReference>
<comment type="caution">
    <text evidence="11">The sequence shown here is derived from an EMBL/GenBank/DDBJ whole genome shotgun (WGS) entry which is preliminary data.</text>
</comment>
<dbReference type="InterPro" id="IPR025650">
    <property type="entry name" value="Alkyl-DHAP_Synthase"/>
</dbReference>
<dbReference type="Gene3D" id="3.30.300.330">
    <property type="match status" value="1"/>
</dbReference>
<comment type="cofactor">
    <cofactor evidence="7">
        <name>FAD</name>
        <dbReference type="ChEBI" id="CHEBI:57692"/>
    </cofactor>
</comment>
<evidence type="ECO:0000256" key="4">
    <source>
        <dbReference type="ARBA" id="ARBA00023002"/>
    </source>
</evidence>
<keyword evidence="4" id="KW-0560">Oxidoreductase</keyword>
<dbReference type="Gene3D" id="3.30.70.3450">
    <property type="match status" value="1"/>
</dbReference>
<dbReference type="InterPro" id="IPR016169">
    <property type="entry name" value="FAD-bd_PCMH_sub2"/>
</dbReference>
<reference evidence="11 12" key="1">
    <citation type="journal article" date="2015" name="Genome Announc.">
        <title>Draft Genome Sequence of Mycobacterium obuense Strain UC1, Isolated from Patient Sputum.</title>
        <authorList>
            <person name="Greninger A.L."/>
            <person name="Cunningham G."/>
            <person name="Hsu E.D."/>
            <person name="Yu J.M."/>
            <person name="Chiu C.Y."/>
            <person name="Miller S."/>
        </authorList>
    </citation>
    <scope>NUCLEOTIDE SEQUENCE [LARGE SCALE GENOMIC DNA]</scope>
    <source>
        <strain evidence="11 12">UC1</strain>
    </source>
</reference>
<dbReference type="Gene3D" id="3.30.465.10">
    <property type="match status" value="1"/>
</dbReference>
<dbReference type="Pfam" id="PF02913">
    <property type="entry name" value="FAD-oxidase_C"/>
    <property type="match status" value="1"/>
</dbReference>
<sequence length="538" mass="56335">MSSLAGQPTRPPMAWNAWGDPAAAKPLSPGIRSLLSQALGIDAEPTAEPTLEEVRVRPSALSPSDREGLAAIVGAENVLVEDRDRLLRAGGKSTLDLLRRRDFGVQDGPDAVLVPGDDDEVAAVLRFCADHSIAVVPFGGGTSVVGGLDPLRGDFKAVVSVDLRRFDELHTLDDVSWEAELGAGLTGPEAEQLLNERGFSLGHFPQSFCFATIGGFAATRSSGQDSSGYGRFDDMVHGLRAVTPAGVFDAGRAPASAAGPDLRQLLLGSEGTFGVITKVRVRVHPVPETTRYEAWSFPDFATGAAALRAVAQTGAGPTVIRLSDEAETGVNLATADSIGETQITGGCLAITAFEGTEAHVVSRHAETRDLLSGNGGTSLGEGPARAWEHGRFNAPYLRDGLLSAGALCETLETATSWSNVPTLKAAVTDALTRSLADSGTPALVMCHISHVYPTGASLYFTVVAAQRGNPIEQWRAAKTAASEAMVRVGATITHHHAVGADHRPWMRDEVGDLGVAVLRAVKSTLDPTGIMNPGKLIP</sequence>
<evidence type="ECO:0000259" key="10">
    <source>
        <dbReference type="PROSITE" id="PS51387"/>
    </source>
</evidence>
<accession>A0A0M2JY89</accession>
<feature type="binding site" evidence="7">
    <location>
        <begin position="219"/>
        <end position="222"/>
    </location>
    <ligand>
        <name>FAD</name>
        <dbReference type="ChEBI" id="CHEBI:57692"/>
    </ligand>
</feature>
<dbReference type="GO" id="GO:0016491">
    <property type="term" value="F:oxidoreductase activity"/>
    <property type="evidence" value="ECO:0007669"/>
    <property type="project" value="UniProtKB-KW"/>
</dbReference>
<protein>
    <submittedName>
        <fullName evidence="11">Flavoprotein</fullName>
    </submittedName>
</protein>
<dbReference type="SUPFAM" id="SSF56176">
    <property type="entry name" value="FAD-binding/transporter-associated domain-like"/>
    <property type="match status" value="1"/>
</dbReference>
<name>A0A0M2JY89_9MYCO</name>
<feature type="domain" description="FAD-binding PCMH-type" evidence="10">
    <location>
        <begin position="105"/>
        <end position="286"/>
    </location>
</feature>
<feature type="binding site" evidence="7">
    <location>
        <begin position="270"/>
        <end position="276"/>
    </location>
    <ligand>
        <name>FAD</name>
        <dbReference type="ChEBI" id="CHEBI:57692"/>
    </ligand>
</feature>
<dbReference type="EMBL" id="LAUZ02000046">
    <property type="protein sequence ID" value="KKF01603.1"/>
    <property type="molecule type" value="Genomic_DNA"/>
</dbReference>
<dbReference type="GO" id="GO:0008610">
    <property type="term" value="P:lipid biosynthetic process"/>
    <property type="evidence" value="ECO:0007669"/>
    <property type="project" value="InterPro"/>
</dbReference>
<dbReference type="AlphaFoldDB" id="A0A0M2JY89"/>
<feature type="binding site" evidence="7">
    <location>
        <begin position="137"/>
        <end position="143"/>
    </location>
    <ligand>
        <name>FAD</name>
        <dbReference type="ChEBI" id="CHEBI:57692"/>
    </ligand>
</feature>
<dbReference type="GO" id="GO:0071949">
    <property type="term" value="F:FAD binding"/>
    <property type="evidence" value="ECO:0007669"/>
    <property type="project" value="InterPro"/>
</dbReference>
<dbReference type="InterPro" id="IPR006094">
    <property type="entry name" value="Oxid_FAD_bind_N"/>
</dbReference>
<comment type="similarity">
    <text evidence="1">Belongs to the FAD-binding oxidoreductase/transferase type 4 family.</text>
</comment>
<dbReference type="Pfam" id="PF01565">
    <property type="entry name" value="FAD_binding_4"/>
    <property type="match status" value="1"/>
</dbReference>
<dbReference type="PANTHER" id="PTHR46568">
    <property type="entry name" value="ALKYLDIHYDROXYACETONEPHOSPHATE SYNTHASE, PEROXISOMAL"/>
    <property type="match status" value="1"/>
</dbReference>
<evidence type="ECO:0000313" key="11">
    <source>
        <dbReference type="EMBL" id="KKF01603.1"/>
    </source>
</evidence>
<dbReference type="InterPro" id="IPR016164">
    <property type="entry name" value="FAD-linked_Oxase-like_C"/>
</dbReference>
<gene>
    <name evidence="11" type="ORF">WN67_12845</name>
</gene>
<dbReference type="InterPro" id="IPR016166">
    <property type="entry name" value="FAD-bd_PCMH"/>
</dbReference>
<evidence type="ECO:0000256" key="6">
    <source>
        <dbReference type="PIRSR" id="PIRSR625650-2"/>
    </source>
</evidence>
<proteinExistence type="inferred from homology"/>
<dbReference type="PANTHER" id="PTHR46568:SF1">
    <property type="entry name" value="ALKYLDIHYDROXYACETONEPHOSPHATE SYNTHASE, PEROXISOMAL"/>
    <property type="match status" value="1"/>
</dbReference>
<feature type="binding site" evidence="6">
    <location>
        <position position="398"/>
    </location>
    <ligand>
        <name>substrate</name>
    </ligand>
</feature>
<evidence type="ECO:0000256" key="8">
    <source>
        <dbReference type="PIRSR" id="PIRSR625650-4"/>
    </source>
</evidence>
<keyword evidence="2" id="KW-0285">Flavoprotein</keyword>
<dbReference type="STRING" id="1807.MOBUDSM44075_03476"/>
<dbReference type="SUPFAM" id="SSF55103">
    <property type="entry name" value="FAD-linked oxidases, C-terminal domain"/>
    <property type="match status" value="1"/>
</dbReference>
<keyword evidence="3 7" id="KW-0274">FAD</keyword>
<feature type="active site" description="Proton donor/acceptor" evidence="5">
    <location>
        <position position="459"/>
    </location>
</feature>
<dbReference type="Proteomes" id="UP000034150">
    <property type="component" value="Unassembled WGS sequence"/>
</dbReference>
<evidence type="ECO:0000256" key="9">
    <source>
        <dbReference type="SAM" id="MobiDB-lite"/>
    </source>
</evidence>
<evidence type="ECO:0000256" key="2">
    <source>
        <dbReference type="ARBA" id="ARBA00022630"/>
    </source>
</evidence>
<feature type="site" description="Important for enzyme activity" evidence="8">
    <location>
        <position position="321"/>
    </location>
</feature>
<dbReference type="InterPro" id="IPR036318">
    <property type="entry name" value="FAD-bd_PCMH-like_sf"/>
</dbReference>
<evidence type="ECO:0000256" key="3">
    <source>
        <dbReference type="ARBA" id="ARBA00022827"/>
    </source>
</evidence>
<dbReference type="Gene3D" id="1.10.45.10">
    <property type="entry name" value="Vanillyl-alcohol Oxidase, Chain A, domain 4"/>
    <property type="match status" value="1"/>
</dbReference>
<organism evidence="11 12">
    <name type="scientific">Mycolicibacterium obuense</name>
    <dbReference type="NCBI Taxonomy" id="1807"/>
    <lineage>
        <taxon>Bacteria</taxon>
        <taxon>Bacillati</taxon>
        <taxon>Actinomycetota</taxon>
        <taxon>Actinomycetes</taxon>
        <taxon>Mycobacteriales</taxon>
        <taxon>Mycobacteriaceae</taxon>
        <taxon>Mycolicibacterium</taxon>
    </lineage>
</organism>
<dbReference type="PROSITE" id="PS51387">
    <property type="entry name" value="FAD_PCMH"/>
    <property type="match status" value="1"/>
</dbReference>
<dbReference type="InterPro" id="IPR016171">
    <property type="entry name" value="Vanillyl_alc_oxidase_C-sub2"/>
</dbReference>
<evidence type="ECO:0000313" key="12">
    <source>
        <dbReference type="Proteomes" id="UP000034150"/>
    </source>
</evidence>
<feature type="region of interest" description="Disordered" evidence="9">
    <location>
        <begin position="1"/>
        <end position="22"/>
    </location>
</feature>
<dbReference type="GO" id="GO:0008609">
    <property type="term" value="F:alkylglycerone-phosphate synthase activity"/>
    <property type="evidence" value="ECO:0007669"/>
    <property type="project" value="InterPro"/>
</dbReference>
<evidence type="ECO:0000256" key="1">
    <source>
        <dbReference type="ARBA" id="ARBA00008000"/>
    </source>
</evidence>
<dbReference type="Gene3D" id="3.30.43.10">
    <property type="entry name" value="Uridine Diphospho-n-acetylenolpyruvylglucosamine Reductase, domain 2"/>
    <property type="match status" value="1"/>
</dbReference>
<evidence type="ECO:0000256" key="7">
    <source>
        <dbReference type="PIRSR" id="PIRSR625650-3"/>
    </source>
</evidence>
<keyword evidence="12" id="KW-1185">Reference proteome</keyword>
<dbReference type="PATRIC" id="fig|1807.13.peg.3797"/>
<evidence type="ECO:0000256" key="5">
    <source>
        <dbReference type="PIRSR" id="PIRSR625650-1"/>
    </source>
</evidence>
<dbReference type="InterPro" id="IPR004113">
    <property type="entry name" value="FAD-bd_oxidored_4_C"/>
</dbReference>